<feature type="binding site" evidence="8">
    <location>
        <position position="350"/>
    </location>
    <ligand>
        <name>Zn(2+)</name>
        <dbReference type="ChEBI" id="CHEBI:29105"/>
        <note>catalytic</note>
    </ligand>
</feature>
<feature type="signal peptide" evidence="10">
    <location>
        <begin position="1"/>
        <end position="28"/>
    </location>
</feature>
<keyword evidence="14" id="KW-1185">Reference proteome</keyword>
<dbReference type="Pfam" id="PF01421">
    <property type="entry name" value="Reprolysin"/>
    <property type="match status" value="1"/>
</dbReference>
<feature type="domain" description="Disintegrin" evidence="11">
    <location>
        <begin position="408"/>
        <end position="494"/>
    </location>
</feature>
<dbReference type="InterPro" id="IPR018358">
    <property type="entry name" value="Disintegrin_CS"/>
</dbReference>
<keyword evidence="4 9" id="KW-0472">Membrane</keyword>
<dbReference type="SUPFAM" id="SSF55486">
    <property type="entry name" value="Metalloproteases ('zincins'), catalytic domain"/>
    <property type="match status" value="1"/>
</dbReference>
<name>A0A1S3AHU9_ERIEU</name>
<dbReference type="GeneID" id="103124539"/>
<dbReference type="InterPro" id="IPR006586">
    <property type="entry name" value="ADAM_Cys-rich"/>
</dbReference>
<feature type="domain" description="Peptidase M12B" evidence="12">
    <location>
        <begin position="204"/>
        <end position="384"/>
    </location>
</feature>
<dbReference type="PROSITE" id="PS50214">
    <property type="entry name" value="DISINTEGRIN_2"/>
    <property type="match status" value="1"/>
</dbReference>
<dbReference type="SMART" id="SM00050">
    <property type="entry name" value="DISIN"/>
    <property type="match status" value="1"/>
</dbReference>
<keyword evidence="3 9" id="KW-1133">Transmembrane helix</keyword>
<dbReference type="SMART" id="SM00608">
    <property type="entry name" value="ACR"/>
    <property type="match status" value="1"/>
</dbReference>
<dbReference type="InterPro" id="IPR001590">
    <property type="entry name" value="Peptidase_M12B"/>
</dbReference>
<dbReference type="GO" id="GO:0008584">
    <property type="term" value="P:male gonad development"/>
    <property type="evidence" value="ECO:0007669"/>
    <property type="project" value="TreeGrafter"/>
</dbReference>
<reference evidence="15" key="1">
    <citation type="submission" date="2025-08" db="UniProtKB">
        <authorList>
            <consortium name="RefSeq"/>
        </authorList>
    </citation>
    <scope>IDENTIFICATION</scope>
</reference>
<dbReference type="Gene3D" id="3.40.390.10">
    <property type="entry name" value="Collagenase (Catalytic Domain)"/>
    <property type="match status" value="1"/>
</dbReference>
<dbReference type="PROSITE" id="PS50287">
    <property type="entry name" value="SRCR_2"/>
    <property type="match status" value="1"/>
</dbReference>
<dbReference type="Gene3D" id="4.10.70.10">
    <property type="entry name" value="Disintegrin domain"/>
    <property type="match status" value="1"/>
</dbReference>
<feature type="transmembrane region" description="Helical" evidence="9">
    <location>
        <begin position="699"/>
        <end position="723"/>
    </location>
</feature>
<dbReference type="GO" id="GO:0006508">
    <property type="term" value="P:proteolysis"/>
    <property type="evidence" value="ECO:0007669"/>
    <property type="project" value="InterPro"/>
</dbReference>
<keyword evidence="5 6" id="KW-1015">Disulfide bond</keyword>
<feature type="binding site" evidence="8">
    <location>
        <position position="344"/>
    </location>
    <ligand>
        <name>Zn(2+)</name>
        <dbReference type="ChEBI" id="CHEBI:29105"/>
        <note>catalytic</note>
    </ligand>
</feature>
<evidence type="ECO:0000313" key="15">
    <source>
        <dbReference type="RefSeq" id="XP_007535317.2"/>
    </source>
</evidence>
<gene>
    <name evidence="15" type="primary">LOC103124539</name>
</gene>
<evidence type="ECO:0000259" key="13">
    <source>
        <dbReference type="PROSITE" id="PS50287"/>
    </source>
</evidence>
<feature type="disulfide bond" evidence="6">
    <location>
        <begin position="466"/>
        <end position="486"/>
    </location>
</feature>
<dbReference type="PROSITE" id="PS50215">
    <property type="entry name" value="ADAM_MEPRO"/>
    <property type="match status" value="1"/>
</dbReference>
<dbReference type="OrthoDB" id="9662892at2759"/>
<evidence type="ECO:0000256" key="1">
    <source>
        <dbReference type="ARBA" id="ARBA00004479"/>
    </source>
</evidence>
<evidence type="ECO:0000256" key="8">
    <source>
        <dbReference type="PROSITE-ProRule" id="PRU00276"/>
    </source>
</evidence>
<dbReference type="FunCoup" id="A0A1S3AHU9">
    <property type="interactions" value="2"/>
</dbReference>
<evidence type="ECO:0000256" key="3">
    <source>
        <dbReference type="ARBA" id="ARBA00022989"/>
    </source>
</evidence>
<dbReference type="PANTHER" id="PTHR11905:SF167">
    <property type="entry name" value="A DISINTEGRIN AND METALLOPEPTIDASE DOMAIN 4-RELATED"/>
    <property type="match status" value="1"/>
</dbReference>
<dbReference type="InterPro" id="IPR001190">
    <property type="entry name" value="SRCR"/>
</dbReference>
<dbReference type="GO" id="GO:0046872">
    <property type="term" value="F:metal ion binding"/>
    <property type="evidence" value="ECO:0007669"/>
    <property type="project" value="UniProtKB-KW"/>
</dbReference>
<dbReference type="InterPro" id="IPR002870">
    <property type="entry name" value="Peptidase_M12B_N"/>
</dbReference>
<protein>
    <submittedName>
        <fullName evidence="15">Disintegrin and metalloproteinase domain-containing protein 21-like</fullName>
    </submittedName>
</protein>
<dbReference type="AlphaFoldDB" id="A0A1S3AHU9"/>
<dbReference type="GO" id="GO:1990913">
    <property type="term" value="C:sperm head plasma membrane"/>
    <property type="evidence" value="ECO:0007669"/>
    <property type="project" value="TreeGrafter"/>
</dbReference>
<comment type="caution">
    <text evidence="7">Lacks conserved residue(s) required for the propagation of feature annotation.</text>
</comment>
<dbReference type="Pfam" id="PF00200">
    <property type="entry name" value="Disintegrin"/>
    <property type="match status" value="1"/>
</dbReference>
<evidence type="ECO:0000259" key="12">
    <source>
        <dbReference type="PROSITE" id="PS50215"/>
    </source>
</evidence>
<accession>A0A1S3AHU9</accession>
<keyword evidence="2 9" id="KW-0812">Transmembrane</keyword>
<evidence type="ECO:0000256" key="6">
    <source>
        <dbReference type="PROSITE-ProRule" id="PRU00068"/>
    </source>
</evidence>
<dbReference type="PROSITE" id="PS00427">
    <property type="entry name" value="DISINTEGRIN_1"/>
    <property type="match status" value="1"/>
</dbReference>
<dbReference type="InterPro" id="IPR024079">
    <property type="entry name" value="MetalloPept_cat_dom_sf"/>
</dbReference>
<evidence type="ECO:0000256" key="2">
    <source>
        <dbReference type="ARBA" id="ARBA00022692"/>
    </source>
</evidence>
<feature type="domain" description="SRCR" evidence="13">
    <location>
        <begin position="282"/>
        <end position="449"/>
    </location>
</feature>
<keyword evidence="8" id="KW-0479">Metal-binding</keyword>
<keyword evidence="10" id="KW-0732">Signal</keyword>
<evidence type="ECO:0000256" key="9">
    <source>
        <dbReference type="SAM" id="Phobius"/>
    </source>
</evidence>
<evidence type="ECO:0000256" key="7">
    <source>
        <dbReference type="PROSITE-ProRule" id="PRU00196"/>
    </source>
</evidence>
<organism evidence="14 15">
    <name type="scientific">Erinaceus europaeus</name>
    <name type="common">Western European hedgehog</name>
    <dbReference type="NCBI Taxonomy" id="9365"/>
    <lineage>
        <taxon>Eukaryota</taxon>
        <taxon>Metazoa</taxon>
        <taxon>Chordata</taxon>
        <taxon>Craniata</taxon>
        <taxon>Vertebrata</taxon>
        <taxon>Euteleostomi</taxon>
        <taxon>Mammalia</taxon>
        <taxon>Eutheria</taxon>
        <taxon>Laurasiatheria</taxon>
        <taxon>Eulipotyphla</taxon>
        <taxon>Erinaceidae</taxon>
        <taxon>Erinaceinae</taxon>
        <taxon>Erinaceus</taxon>
    </lineage>
</organism>
<dbReference type="RefSeq" id="XP_007535317.2">
    <property type="nucleotide sequence ID" value="XM_007535255.2"/>
</dbReference>
<dbReference type="Proteomes" id="UP001652624">
    <property type="component" value="Chromosome 16"/>
</dbReference>
<dbReference type="eggNOG" id="KOG3607">
    <property type="taxonomic scope" value="Eukaryota"/>
</dbReference>
<dbReference type="InterPro" id="IPR001762">
    <property type="entry name" value="Disintegrin_dom"/>
</dbReference>
<proteinExistence type="predicted"/>
<evidence type="ECO:0000256" key="4">
    <source>
        <dbReference type="ARBA" id="ARBA00023136"/>
    </source>
</evidence>
<dbReference type="GO" id="GO:0004222">
    <property type="term" value="F:metalloendopeptidase activity"/>
    <property type="evidence" value="ECO:0007669"/>
    <property type="project" value="InterPro"/>
</dbReference>
<feature type="binding site" evidence="8">
    <location>
        <position position="340"/>
    </location>
    <ligand>
        <name>Zn(2+)</name>
        <dbReference type="ChEBI" id="CHEBI:29105"/>
        <note>catalytic</note>
    </ligand>
</feature>
<dbReference type="Pfam" id="PF08516">
    <property type="entry name" value="ADAM_CR"/>
    <property type="match status" value="1"/>
</dbReference>
<keyword evidence="8" id="KW-0862">Zinc</keyword>
<dbReference type="PANTHER" id="PTHR11905">
    <property type="entry name" value="ADAM A DISINTEGRIN AND METALLOPROTEASE DOMAIN"/>
    <property type="match status" value="1"/>
</dbReference>
<dbReference type="InterPro" id="IPR036436">
    <property type="entry name" value="Disintegrin_dom_sf"/>
</dbReference>
<dbReference type="InterPro" id="IPR000742">
    <property type="entry name" value="EGF"/>
</dbReference>
<dbReference type="SUPFAM" id="SSF57552">
    <property type="entry name" value="Blood coagulation inhibitor (disintegrin)"/>
    <property type="match status" value="1"/>
</dbReference>
<evidence type="ECO:0000259" key="11">
    <source>
        <dbReference type="PROSITE" id="PS50214"/>
    </source>
</evidence>
<sequence>MGSAWVQGYLRGHLWLPLFCVIFSQACCSHAPPGWRFTSSEVVVPRKVSHQWSGAQAQGRLSYRLVFRGQRHVLHMKIKRNIMPRHFPVLTNNDQGAMQEDYPFVPRDCYYYSYLEGVPGSTGTLDTCYGGLRGMLQVDDFTYEIKPLEASSRFEHLISLLVMEEPSGIEGCDIGERNHQAYEEAMPPIIPRAGPVYLWWPHTKYLKIHYTVANSLVDANRNLTGIVENIVILNSIAHTVLIKAFLSVHIRILCIWDRANMFNYRAKRDITQSMSEFGLWKVRAVFHHFTHDGSVLLTGDKIYRQDYFAFPNTVCNPNWAVGYVYLARKHIFLGALLTAHAVCHIIGCAHDSSSCHCFRRTSCIMSPEPGLHDMVSNCTFQTIQTRFFGWDTCLSVRNVPYYNFPYETLRCGDKIINQREECDCGSLKECARDPCCETTCALSVGSVCDEGGCCKNCKYAAPGVICRDKLGICDLPEYCDGKKATCPQDVHTQDGTPCSPLAVCMHGNCSDRDMQCQSLFGYKIKDASPACYKQLNKRGDRFGNCGVKYHRGGDRPLPCEEEDVFCGMLHCANVREVPGAGEHTTFHHIKVKHVKEENCFGFDAHFGAHVPEMGLVVDGATCGPGSYCKNQNCTFFQDLNFDCDIKTCNFRGVCNSLKHCHCLKGWKPPSCAERGIGGSIDSGPPPSKEYRVRGAVVPVLNLALVIMSVRFILLVLVIIIGFFSQVHVEPDIILKPLQDLKYLQ</sequence>
<dbReference type="Pfam" id="PF01562">
    <property type="entry name" value="Pep_M12B_propep"/>
    <property type="match status" value="1"/>
</dbReference>
<evidence type="ECO:0000256" key="5">
    <source>
        <dbReference type="ARBA" id="ARBA00023157"/>
    </source>
</evidence>
<dbReference type="InParanoid" id="A0A1S3AHU9"/>
<dbReference type="GO" id="GO:0009897">
    <property type="term" value="C:external side of plasma membrane"/>
    <property type="evidence" value="ECO:0007669"/>
    <property type="project" value="TreeGrafter"/>
</dbReference>
<dbReference type="PROSITE" id="PS01186">
    <property type="entry name" value="EGF_2"/>
    <property type="match status" value="1"/>
</dbReference>
<evidence type="ECO:0000313" key="14">
    <source>
        <dbReference type="Proteomes" id="UP001652624"/>
    </source>
</evidence>
<dbReference type="PRINTS" id="PR00289">
    <property type="entry name" value="DISINTEGRIN"/>
</dbReference>
<feature type="chain" id="PRO_5045074072" evidence="10">
    <location>
        <begin position="29"/>
        <end position="744"/>
    </location>
</feature>
<comment type="subcellular location">
    <subcellularLocation>
        <location evidence="1">Membrane</location>
        <topology evidence="1">Single-pass type I membrane protein</topology>
    </subcellularLocation>
</comment>
<evidence type="ECO:0000256" key="10">
    <source>
        <dbReference type="SAM" id="SignalP"/>
    </source>
</evidence>